<keyword evidence="4" id="KW-1185">Reference proteome</keyword>
<evidence type="ECO:0000313" key="3">
    <source>
        <dbReference type="EMBL" id="NEU04150.1"/>
    </source>
</evidence>
<feature type="coiled-coil region" evidence="1">
    <location>
        <begin position="68"/>
        <end position="121"/>
    </location>
</feature>
<feature type="transmembrane region" description="Helical" evidence="2">
    <location>
        <begin position="162"/>
        <end position="183"/>
    </location>
</feature>
<evidence type="ECO:0000313" key="4">
    <source>
        <dbReference type="Proteomes" id="UP000481872"/>
    </source>
</evidence>
<keyword evidence="2" id="KW-0472">Membrane</keyword>
<dbReference type="GO" id="GO:0005886">
    <property type="term" value="C:plasma membrane"/>
    <property type="evidence" value="ECO:0007669"/>
    <property type="project" value="UniProtKB-SubCell"/>
</dbReference>
<feature type="transmembrane region" description="Helical" evidence="2">
    <location>
        <begin position="307"/>
        <end position="329"/>
    </location>
</feature>
<dbReference type="PANTHER" id="PTHR37305">
    <property type="entry name" value="INTEGRAL MEMBRANE PROTEIN-RELATED"/>
    <property type="match status" value="1"/>
</dbReference>
<comment type="caution">
    <text evidence="3">The sequence shown here is derived from an EMBL/GenBank/DDBJ whole genome shotgun (WGS) entry which is preliminary data.</text>
</comment>
<reference evidence="3 4" key="1">
    <citation type="submission" date="2020-02" db="EMBL/GenBank/DDBJ databases">
        <title>Genome assembly of a novel Clostridium senegalense strain.</title>
        <authorList>
            <person name="Gupta T.B."/>
            <person name="Jauregui R."/>
            <person name="Maclean P."/>
            <person name="Nawarathana A."/>
            <person name="Brightwell G."/>
        </authorList>
    </citation>
    <scope>NUCLEOTIDE SEQUENCE [LARGE SCALE GENOMIC DNA]</scope>
    <source>
        <strain evidence="3 4">AGRFS4</strain>
    </source>
</reference>
<dbReference type="RefSeq" id="WP_199869360.1">
    <property type="nucleotide sequence ID" value="NZ_JAAGPU010000005.1"/>
</dbReference>
<feature type="transmembrane region" description="Helical" evidence="2">
    <location>
        <begin position="204"/>
        <end position="236"/>
    </location>
</feature>
<gene>
    <name evidence="3" type="ORF">G3M99_04610</name>
</gene>
<dbReference type="GO" id="GO:0140359">
    <property type="term" value="F:ABC-type transporter activity"/>
    <property type="evidence" value="ECO:0007669"/>
    <property type="project" value="InterPro"/>
</dbReference>
<evidence type="ECO:0000256" key="2">
    <source>
        <dbReference type="SAM" id="Phobius"/>
    </source>
</evidence>
<keyword evidence="2" id="KW-1133">Transmembrane helix</keyword>
<sequence>MKLLKVEIYKLVKSKKYIIFILSLIIMLVFSGVGLYKNAQNEKPEIKIKNNEKLLVDYRVKAQDENLSEDMKRNYEQKIKVVEKENEELEEEIKNPNYNWKIKLEKENKFLKEGIESAKIALDYNQIEENNGKIKINKYLLDNNLEPRKKYEVSSYLDMKEVLGSLNVIFLPMLVVILAYDSISGEYQNSTIKYLMAKPIKRSSIILAKFLSAFLLASISIFLLEIIFLIIVGIIFKFGDYMYPVIVGTRYNIDKLGNLSAINNSSYIIPIYKYLIKSLMFQFVAILPIIALSLLISEECSTNGSSLIINATINIVASIITFITPLNFLKNIYPFWFTSYNNSISIIDGIINLKLSTTNISLKLGLIVCSIWTIIFYYIAHRKFIKKDVV</sequence>
<evidence type="ECO:0000256" key="1">
    <source>
        <dbReference type="SAM" id="Coils"/>
    </source>
</evidence>
<feature type="transmembrane region" description="Helical" evidence="2">
    <location>
        <begin position="360"/>
        <end position="380"/>
    </location>
</feature>
<accession>A0A6M0H028</accession>
<dbReference type="Pfam" id="PF12679">
    <property type="entry name" value="ABC2_membrane_2"/>
    <property type="match status" value="1"/>
</dbReference>
<feature type="transmembrane region" description="Helical" evidence="2">
    <location>
        <begin position="17"/>
        <end position="36"/>
    </location>
</feature>
<dbReference type="Proteomes" id="UP000481872">
    <property type="component" value="Unassembled WGS sequence"/>
</dbReference>
<name>A0A6M0H028_9CLOT</name>
<feature type="transmembrane region" description="Helical" evidence="2">
    <location>
        <begin position="274"/>
        <end position="295"/>
    </location>
</feature>
<dbReference type="PANTHER" id="PTHR37305:SF1">
    <property type="entry name" value="MEMBRANE PROTEIN"/>
    <property type="match status" value="1"/>
</dbReference>
<keyword evidence="2" id="KW-0812">Transmembrane</keyword>
<protein>
    <submittedName>
        <fullName evidence="3">ABC transporter permease subunit</fullName>
    </submittedName>
</protein>
<proteinExistence type="predicted"/>
<organism evidence="3 4">
    <name type="scientific">Clostridium senegalense</name>
    <dbReference type="NCBI Taxonomy" id="1465809"/>
    <lineage>
        <taxon>Bacteria</taxon>
        <taxon>Bacillati</taxon>
        <taxon>Bacillota</taxon>
        <taxon>Clostridia</taxon>
        <taxon>Eubacteriales</taxon>
        <taxon>Clostridiaceae</taxon>
        <taxon>Clostridium</taxon>
    </lineage>
</organism>
<keyword evidence="1" id="KW-0175">Coiled coil</keyword>
<dbReference type="EMBL" id="JAAGPU010000005">
    <property type="protein sequence ID" value="NEU04150.1"/>
    <property type="molecule type" value="Genomic_DNA"/>
</dbReference>
<dbReference type="AlphaFoldDB" id="A0A6M0H028"/>